<dbReference type="InterPro" id="IPR036291">
    <property type="entry name" value="NAD(P)-bd_dom_sf"/>
</dbReference>
<reference evidence="7" key="1">
    <citation type="journal article" date="2019" name="Int. J. Syst. Evol. Microbiol.">
        <title>The Global Catalogue of Microorganisms (GCM) 10K type strain sequencing project: providing services to taxonomists for standard genome sequencing and annotation.</title>
        <authorList>
            <consortium name="The Broad Institute Genomics Platform"/>
            <consortium name="The Broad Institute Genome Sequencing Center for Infectious Disease"/>
            <person name="Wu L."/>
            <person name="Ma J."/>
        </authorList>
    </citation>
    <scope>NUCLEOTIDE SEQUENCE [LARGE SCALE GENOMIC DNA]</scope>
    <source>
        <strain evidence="7">CECT 8979</strain>
    </source>
</reference>
<dbReference type="CDD" id="cd05233">
    <property type="entry name" value="SDR_c"/>
    <property type="match status" value="1"/>
</dbReference>
<protein>
    <submittedName>
        <fullName evidence="6">SDR family NAD(P)-dependent oxidoreductase</fullName>
    </submittedName>
</protein>
<name>A0ABV8AF88_9FLAO</name>
<evidence type="ECO:0000313" key="7">
    <source>
        <dbReference type="Proteomes" id="UP001595812"/>
    </source>
</evidence>
<dbReference type="InterPro" id="IPR057326">
    <property type="entry name" value="KR_dom"/>
</dbReference>
<evidence type="ECO:0000313" key="6">
    <source>
        <dbReference type="EMBL" id="MFC3876752.1"/>
    </source>
</evidence>
<dbReference type="InterPro" id="IPR020904">
    <property type="entry name" value="Sc_DH/Rdtase_CS"/>
</dbReference>
<evidence type="ECO:0000256" key="3">
    <source>
        <dbReference type="ARBA" id="ARBA00023027"/>
    </source>
</evidence>
<organism evidence="6 7">
    <name type="scientific">Winogradskyella maritima</name>
    <dbReference type="NCBI Taxonomy" id="1517766"/>
    <lineage>
        <taxon>Bacteria</taxon>
        <taxon>Pseudomonadati</taxon>
        <taxon>Bacteroidota</taxon>
        <taxon>Flavobacteriia</taxon>
        <taxon>Flavobacteriales</taxon>
        <taxon>Flavobacteriaceae</taxon>
        <taxon>Winogradskyella</taxon>
    </lineage>
</organism>
<dbReference type="PRINTS" id="PR00081">
    <property type="entry name" value="GDHRDH"/>
</dbReference>
<proteinExistence type="inferred from homology"/>
<dbReference type="Proteomes" id="UP001595812">
    <property type="component" value="Unassembled WGS sequence"/>
</dbReference>
<dbReference type="RefSeq" id="WP_386097953.1">
    <property type="nucleotide sequence ID" value="NZ_JBHSAT010000004.1"/>
</dbReference>
<feature type="domain" description="Ketoreductase" evidence="5">
    <location>
        <begin position="40"/>
        <end position="234"/>
    </location>
</feature>
<keyword evidence="2" id="KW-0560">Oxidoreductase</keyword>
<keyword evidence="3" id="KW-0520">NAD</keyword>
<gene>
    <name evidence="6" type="ORF">ACFOSX_05860</name>
</gene>
<sequence>MNRKDFLKSVGLGTAGIAVSTTGLFAQNVNSTELKDLKGKTALVTGAARGIGLGIAVDFAKQGINVALLDIADPKGGMAIEGYRLANKSELDSATKEIQKLGVKAIGIQADVRNLEAMKKAVDKTISELGGLDIVVANAGVGIWSPFEDMNEKQWKDVIDVNLTGVANTVWASLPQLKKQKSGSVITLSSIGGRQGVPGVANYASTKWAIIGLTKTLSLELGKYNIRVNSIAPTAVNTPLYRSEGQYKSTGMSSFEDQDNAMMGYHSLPTPALDPVDIAQSATFLASDNSKFISGLVLDVAAGGNARYTG</sequence>
<dbReference type="EMBL" id="JBHSAT010000004">
    <property type="protein sequence ID" value="MFC3876752.1"/>
    <property type="molecule type" value="Genomic_DNA"/>
</dbReference>
<evidence type="ECO:0000256" key="1">
    <source>
        <dbReference type="ARBA" id="ARBA00006484"/>
    </source>
</evidence>
<evidence type="ECO:0000256" key="2">
    <source>
        <dbReference type="ARBA" id="ARBA00023002"/>
    </source>
</evidence>
<dbReference type="Pfam" id="PF00106">
    <property type="entry name" value="adh_short"/>
    <property type="match status" value="1"/>
</dbReference>
<dbReference type="SMART" id="SM00822">
    <property type="entry name" value="PKS_KR"/>
    <property type="match status" value="1"/>
</dbReference>
<dbReference type="PROSITE" id="PS00061">
    <property type="entry name" value="ADH_SHORT"/>
    <property type="match status" value="1"/>
</dbReference>
<dbReference type="PANTHER" id="PTHR24321:SF8">
    <property type="entry name" value="ESTRADIOL 17-BETA-DEHYDROGENASE 8-RELATED"/>
    <property type="match status" value="1"/>
</dbReference>
<comment type="caution">
    <text evidence="6">The sequence shown here is derived from an EMBL/GenBank/DDBJ whole genome shotgun (WGS) entry which is preliminary data.</text>
</comment>
<dbReference type="InterPro" id="IPR002347">
    <property type="entry name" value="SDR_fam"/>
</dbReference>
<keyword evidence="7" id="KW-1185">Reference proteome</keyword>
<evidence type="ECO:0000259" key="5">
    <source>
        <dbReference type="SMART" id="SM00822"/>
    </source>
</evidence>
<accession>A0ABV8AF88</accession>
<dbReference type="Gene3D" id="3.40.50.720">
    <property type="entry name" value="NAD(P)-binding Rossmann-like Domain"/>
    <property type="match status" value="1"/>
</dbReference>
<comment type="similarity">
    <text evidence="1 4">Belongs to the short-chain dehydrogenases/reductases (SDR) family.</text>
</comment>
<dbReference type="SUPFAM" id="SSF51735">
    <property type="entry name" value="NAD(P)-binding Rossmann-fold domains"/>
    <property type="match status" value="1"/>
</dbReference>
<dbReference type="PRINTS" id="PR00080">
    <property type="entry name" value="SDRFAMILY"/>
</dbReference>
<evidence type="ECO:0000256" key="4">
    <source>
        <dbReference type="RuleBase" id="RU000363"/>
    </source>
</evidence>
<dbReference type="PANTHER" id="PTHR24321">
    <property type="entry name" value="DEHYDROGENASES, SHORT CHAIN"/>
    <property type="match status" value="1"/>
</dbReference>